<dbReference type="Gene3D" id="3.40.50.300">
    <property type="entry name" value="P-loop containing nucleotide triphosphate hydrolases"/>
    <property type="match status" value="1"/>
</dbReference>
<dbReference type="EMBL" id="CP002293">
    <property type="protein sequence ID" value="ADP75653.1"/>
    <property type="molecule type" value="Genomic_DNA"/>
</dbReference>
<organism evidence="2">
    <name type="scientific">Geobacillus sp. (strain Y4.1MC1)</name>
    <dbReference type="NCBI Taxonomy" id="581103"/>
    <lineage>
        <taxon>Bacteria</taxon>
        <taxon>Bacillati</taxon>
        <taxon>Bacillota</taxon>
        <taxon>Bacilli</taxon>
        <taxon>Bacillales</taxon>
        <taxon>Anoxybacillaceae</taxon>
        <taxon>Geobacillus</taxon>
    </lineage>
</organism>
<name>A0A7U4DLV2_GEOS0</name>
<evidence type="ECO:0000259" key="1">
    <source>
        <dbReference type="Pfam" id="PF01695"/>
    </source>
</evidence>
<sequence>MKNGEPNSNVISDPCPYGQCDGTGWIFQDHEEIRYMKECRCRYDHQISNMMKSAKVPIEFLDATVNSFQTDIYKMKESQESAAVAKKIAIEYVKNYKRFKELGKGLYLFSETKGSGKTRLAVSILNALIKRYHIRGIYTPNLLDEIKKKFDDNNHSAYEIIQQFMDVELLVIDDFAVEKATEWSEEVYTKILNDRMINKRPTIITSNLSMEQLSEKFQSGRIDSRLNKMTLPVHLPEEDIRGYLAKKENQSIVQMILTSKSD</sequence>
<dbReference type="PANTHER" id="PTHR30050:SF4">
    <property type="entry name" value="ATP-BINDING PROTEIN RV3427C IN INSERTION SEQUENCE-RELATED"/>
    <property type="match status" value="1"/>
</dbReference>
<dbReference type="SUPFAM" id="SSF52540">
    <property type="entry name" value="P-loop containing nucleoside triphosphate hydrolases"/>
    <property type="match status" value="1"/>
</dbReference>
<feature type="domain" description="IstB-like ATP-binding" evidence="1">
    <location>
        <begin position="23"/>
        <end position="220"/>
    </location>
</feature>
<dbReference type="GO" id="GO:0005524">
    <property type="term" value="F:ATP binding"/>
    <property type="evidence" value="ECO:0007669"/>
    <property type="project" value="UniProtKB-KW"/>
</dbReference>
<evidence type="ECO:0000313" key="2">
    <source>
        <dbReference type="EMBL" id="ADP75653.1"/>
    </source>
</evidence>
<dbReference type="PANTHER" id="PTHR30050">
    <property type="entry name" value="CHROMOSOMAL REPLICATION INITIATOR PROTEIN DNAA"/>
    <property type="match status" value="1"/>
</dbReference>
<dbReference type="KEGG" id="gmc:GY4MC1_2970"/>
<keyword evidence="2" id="KW-0547">Nucleotide-binding</keyword>
<reference evidence="2" key="1">
    <citation type="submission" date="2010-10" db="EMBL/GenBank/DDBJ databases">
        <title>Complete sequence of chromosome of Geobacillus sp. Y4.1MC1.</title>
        <authorList>
            <consortium name="US DOE Joint Genome Institute"/>
            <person name="Lucas S."/>
            <person name="Copeland A."/>
            <person name="Lapidus A."/>
            <person name="Cheng J.-F."/>
            <person name="Bruce D."/>
            <person name="Goodwin L."/>
            <person name="Pitluck S."/>
            <person name="Chertkov O."/>
            <person name="Zhang X."/>
            <person name="Detter J.C."/>
            <person name="Han C."/>
            <person name="Tapia R."/>
            <person name="Land M."/>
            <person name="Hauser L."/>
            <person name="Jeffries C."/>
            <person name="Kyrpides N."/>
            <person name="Ivanova N."/>
            <person name="Ovchinnikova G."/>
            <person name="Brumm P."/>
            <person name="Mead D."/>
            <person name="Woyke T."/>
        </authorList>
    </citation>
    <scope>NUCLEOTIDE SEQUENCE [LARGE SCALE GENOMIC DNA]</scope>
    <source>
        <strain evidence="2">Y4.1MC1</strain>
    </source>
</reference>
<dbReference type="AlphaFoldDB" id="A0A7U4DLV2"/>
<keyword evidence="2" id="KW-0067">ATP-binding</keyword>
<accession>A0A7U4DLV2</accession>
<dbReference type="Pfam" id="PF01695">
    <property type="entry name" value="IstB_IS21"/>
    <property type="match status" value="1"/>
</dbReference>
<proteinExistence type="predicted"/>
<dbReference type="InterPro" id="IPR027417">
    <property type="entry name" value="P-loop_NTPase"/>
</dbReference>
<dbReference type="InterPro" id="IPR002611">
    <property type="entry name" value="IstB_ATP-bd"/>
</dbReference>
<dbReference type="GO" id="GO:0006260">
    <property type="term" value="P:DNA replication"/>
    <property type="evidence" value="ECO:0007669"/>
    <property type="project" value="TreeGrafter"/>
</dbReference>
<gene>
    <name evidence="2" type="ORF">GY4MC1_2970</name>
</gene>
<protein>
    <submittedName>
        <fullName evidence="2">IstB domain protein ATP-binding protein</fullName>
    </submittedName>
</protein>